<proteinExistence type="predicted"/>
<evidence type="ECO:0000313" key="1">
    <source>
        <dbReference type="EMBL" id="GFB20519.1"/>
    </source>
</evidence>
<sequence length="68" mass="8110">MKDVFDSIENDLSETWKQNELLKDQLLEAKFKHEIKYCVLLSHECVKNNVQDEIEEIQRDSIKIQEGM</sequence>
<name>A0A699L5W7_TANCI</name>
<reference evidence="1" key="1">
    <citation type="journal article" date="2019" name="Sci. Rep.">
        <title>Draft genome of Tanacetum cinerariifolium, the natural source of mosquito coil.</title>
        <authorList>
            <person name="Yamashiro T."/>
            <person name="Shiraishi A."/>
            <person name="Satake H."/>
            <person name="Nakayama K."/>
        </authorList>
    </citation>
    <scope>NUCLEOTIDE SEQUENCE</scope>
</reference>
<dbReference type="EMBL" id="BKCJ010575026">
    <property type="protein sequence ID" value="GFB20519.1"/>
    <property type="molecule type" value="Genomic_DNA"/>
</dbReference>
<comment type="caution">
    <text evidence="1">The sequence shown here is derived from an EMBL/GenBank/DDBJ whole genome shotgun (WGS) entry which is preliminary data.</text>
</comment>
<protein>
    <submittedName>
        <fullName evidence="1">Uncharacterized protein</fullName>
    </submittedName>
</protein>
<dbReference type="AlphaFoldDB" id="A0A699L5W7"/>
<organism evidence="1">
    <name type="scientific">Tanacetum cinerariifolium</name>
    <name type="common">Dalmatian daisy</name>
    <name type="synonym">Chrysanthemum cinerariifolium</name>
    <dbReference type="NCBI Taxonomy" id="118510"/>
    <lineage>
        <taxon>Eukaryota</taxon>
        <taxon>Viridiplantae</taxon>
        <taxon>Streptophyta</taxon>
        <taxon>Embryophyta</taxon>
        <taxon>Tracheophyta</taxon>
        <taxon>Spermatophyta</taxon>
        <taxon>Magnoliopsida</taxon>
        <taxon>eudicotyledons</taxon>
        <taxon>Gunneridae</taxon>
        <taxon>Pentapetalae</taxon>
        <taxon>asterids</taxon>
        <taxon>campanulids</taxon>
        <taxon>Asterales</taxon>
        <taxon>Asteraceae</taxon>
        <taxon>Asteroideae</taxon>
        <taxon>Anthemideae</taxon>
        <taxon>Anthemidinae</taxon>
        <taxon>Tanacetum</taxon>
    </lineage>
</organism>
<accession>A0A699L5W7</accession>
<gene>
    <name evidence="1" type="ORF">Tci_692490</name>
</gene>